<sequence>MHAVGTDLADRQLAAGTFRMVHRDFGVSICEFYNRDQKKKITQQMKTKGGILLTSYGNIYYQIFVVVVVVATLHMCQVDCCPFKTILIQCDQLQMKHIGMVLGKQKDVFISIDFDYMVLDVS</sequence>
<accession>X6MHQ7</accession>
<proteinExistence type="predicted"/>
<dbReference type="EMBL" id="ASPP01020750">
    <property type="protein sequence ID" value="ETO13206.1"/>
    <property type="molecule type" value="Genomic_DNA"/>
</dbReference>
<keyword evidence="1" id="KW-1133">Transmembrane helix</keyword>
<evidence type="ECO:0000313" key="2">
    <source>
        <dbReference type="EMBL" id="ETO13206.1"/>
    </source>
</evidence>
<protein>
    <submittedName>
        <fullName evidence="2">Uncharacterized protein</fullName>
    </submittedName>
</protein>
<reference evidence="2 3" key="1">
    <citation type="journal article" date="2013" name="Curr. Biol.">
        <title>The Genome of the Foraminiferan Reticulomyxa filosa.</title>
        <authorList>
            <person name="Glockner G."/>
            <person name="Hulsmann N."/>
            <person name="Schleicher M."/>
            <person name="Noegel A.A."/>
            <person name="Eichinger L."/>
            <person name="Gallinger C."/>
            <person name="Pawlowski J."/>
            <person name="Sierra R."/>
            <person name="Euteneuer U."/>
            <person name="Pillet L."/>
            <person name="Moustafa A."/>
            <person name="Platzer M."/>
            <person name="Groth M."/>
            <person name="Szafranski K."/>
            <person name="Schliwa M."/>
        </authorList>
    </citation>
    <scope>NUCLEOTIDE SEQUENCE [LARGE SCALE GENOMIC DNA]</scope>
</reference>
<feature type="transmembrane region" description="Helical" evidence="1">
    <location>
        <begin position="49"/>
        <end position="73"/>
    </location>
</feature>
<evidence type="ECO:0000256" key="1">
    <source>
        <dbReference type="SAM" id="Phobius"/>
    </source>
</evidence>
<evidence type="ECO:0000313" key="3">
    <source>
        <dbReference type="Proteomes" id="UP000023152"/>
    </source>
</evidence>
<name>X6MHQ7_RETFI</name>
<comment type="caution">
    <text evidence="2">The sequence shown here is derived from an EMBL/GenBank/DDBJ whole genome shotgun (WGS) entry which is preliminary data.</text>
</comment>
<keyword evidence="1" id="KW-0812">Transmembrane</keyword>
<organism evidence="2 3">
    <name type="scientific">Reticulomyxa filosa</name>
    <dbReference type="NCBI Taxonomy" id="46433"/>
    <lineage>
        <taxon>Eukaryota</taxon>
        <taxon>Sar</taxon>
        <taxon>Rhizaria</taxon>
        <taxon>Retaria</taxon>
        <taxon>Foraminifera</taxon>
        <taxon>Monothalamids</taxon>
        <taxon>Reticulomyxidae</taxon>
        <taxon>Reticulomyxa</taxon>
    </lineage>
</organism>
<gene>
    <name evidence="2" type="ORF">RFI_24170</name>
</gene>
<keyword evidence="3" id="KW-1185">Reference proteome</keyword>
<dbReference type="Proteomes" id="UP000023152">
    <property type="component" value="Unassembled WGS sequence"/>
</dbReference>
<keyword evidence="1" id="KW-0472">Membrane</keyword>
<dbReference type="AlphaFoldDB" id="X6MHQ7"/>